<comment type="similarity">
    <text evidence="1">Belongs to the peptidase C1 family.</text>
</comment>
<dbReference type="GO" id="GO:0006508">
    <property type="term" value="P:proteolysis"/>
    <property type="evidence" value="ECO:0007669"/>
    <property type="project" value="InterPro"/>
</dbReference>
<dbReference type="InterPro" id="IPR025661">
    <property type="entry name" value="Pept_asp_AS"/>
</dbReference>
<dbReference type="InterPro" id="IPR013128">
    <property type="entry name" value="Peptidase_C1A"/>
</dbReference>
<feature type="domain" description="Peptidase C1A papain C-terminal" evidence="3">
    <location>
        <begin position="5"/>
        <end position="139"/>
    </location>
</feature>
<name>A0A016VN69_9BILA</name>
<dbReference type="Gene3D" id="3.90.70.10">
    <property type="entry name" value="Cysteine proteinases"/>
    <property type="match status" value="1"/>
</dbReference>
<evidence type="ECO:0000259" key="3">
    <source>
        <dbReference type="SMART" id="SM00645"/>
    </source>
</evidence>
<dbReference type="AlphaFoldDB" id="A0A016VN69"/>
<dbReference type="InterPro" id="IPR038765">
    <property type="entry name" value="Papain-like_cys_pep_sf"/>
</dbReference>
<organism evidence="4 5">
    <name type="scientific">Ancylostoma ceylanicum</name>
    <dbReference type="NCBI Taxonomy" id="53326"/>
    <lineage>
        <taxon>Eukaryota</taxon>
        <taxon>Metazoa</taxon>
        <taxon>Ecdysozoa</taxon>
        <taxon>Nematoda</taxon>
        <taxon>Chromadorea</taxon>
        <taxon>Rhabditida</taxon>
        <taxon>Rhabditina</taxon>
        <taxon>Rhabditomorpha</taxon>
        <taxon>Strongyloidea</taxon>
        <taxon>Ancylostomatidae</taxon>
        <taxon>Ancylostomatinae</taxon>
        <taxon>Ancylostoma</taxon>
    </lineage>
</organism>
<dbReference type="OrthoDB" id="10058785at2759"/>
<dbReference type="InterPro" id="IPR025660">
    <property type="entry name" value="Pept_his_AS"/>
</dbReference>
<evidence type="ECO:0000313" key="5">
    <source>
        <dbReference type="Proteomes" id="UP000024635"/>
    </source>
</evidence>
<dbReference type="InterPro" id="IPR000668">
    <property type="entry name" value="Peptidase_C1A_C"/>
</dbReference>
<evidence type="ECO:0000256" key="2">
    <source>
        <dbReference type="ARBA" id="ARBA00023157"/>
    </source>
</evidence>
<evidence type="ECO:0000256" key="1">
    <source>
        <dbReference type="ARBA" id="ARBA00008455"/>
    </source>
</evidence>
<dbReference type="PROSITE" id="PS00640">
    <property type="entry name" value="THIOL_PROTEASE_ASN"/>
    <property type="match status" value="1"/>
</dbReference>
<accession>A0A016VN69</accession>
<dbReference type="GO" id="GO:0008234">
    <property type="term" value="F:cysteine-type peptidase activity"/>
    <property type="evidence" value="ECO:0007669"/>
    <property type="project" value="InterPro"/>
</dbReference>
<sequence length="142" mass="15856">MVKDLRHSGVWSAAEPAHFQPMQASSRMHANRMLSIRADNTRISHTTGHAPIGFGLLLLAGELASSDILFLSRRIRFLHKQGGMTGAHAVKIIGWGKENDVPYWLVANSWNTDWGEDGYFRILRGENHCDIEKAVVVGLPRL</sequence>
<dbReference type="PROSITE" id="PS00639">
    <property type="entry name" value="THIOL_PROTEASE_HIS"/>
    <property type="match status" value="1"/>
</dbReference>
<dbReference type="SMART" id="SM00645">
    <property type="entry name" value="Pept_C1"/>
    <property type="match status" value="1"/>
</dbReference>
<evidence type="ECO:0000313" key="4">
    <source>
        <dbReference type="EMBL" id="EYC28865.1"/>
    </source>
</evidence>
<dbReference type="EMBL" id="JARK01001343">
    <property type="protein sequence ID" value="EYC28865.1"/>
    <property type="molecule type" value="Genomic_DNA"/>
</dbReference>
<protein>
    <recommendedName>
        <fullName evidence="3">Peptidase C1A papain C-terminal domain-containing protein</fullName>
    </recommendedName>
</protein>
<gene>
    <name evidence="4" type="primary">Acey_s0007.g3465</name>
    <name evidence="4" type="ORF">Y032_0007g3465</name>
</gene>
<dbReference type="PANTHER" id="PTHR12411">
    <property type="entry name" value="CYSTEINE PROTEASE FAMILY C1-RELATED"/>
    <property type="match status" value="1"/>
</dbReference>
<dbReference type="Proteomes" id="UP000024635">
    <property type="component" value="Unassembled WGS sequence"/>
</dbReference>
<dbReference type="Pfam" id="PF00112">
    <property type="entry name" value="Peptidase_C1"/>
    <property type="match status" value="1"/>
</dbReference>
<keyword evidence="5" id="KW-1185">Reference proteome</keyword>
<dbReference type="SUPFAM" id="SSF54001">
    <property type="entry name" value="Cysteine proteinases"/>
    <property type="match status" value="1"/>
</dbReference>
<proteinExistence type="inferred from homology"/>
<reference evidence="5" key="1">
    <citation type="journal article" date="2015" name="Nat. Genet.">
        <title>The genome and transcriptome of the zoonotic hookworm Ancylostoma ceylanicum identify infection-specific gene families.</title>
        <authorList>
            <person name="Schwarz E.M."/>
            <person name="Hu Y."/>
            <person name="Antoshechkin I."/>
            <person name="Miller M.M."/>
            <person name="Sternberg P.W."/>
            <person name="Aroian R.V."/>
        </authorList>
    </citation>
    <scope>NUCLEOTIDE SEQUENCE</scope>
    <source>
        <strain evidence="5">HY135</strain>
    </source>
</reference>
<keyword evidence="2" id="KW-1015">Disulfide bond</keyword>
<comment type="caution">
    <text evidence="4">The sequence shown here is derived from an EMBL/GenBank/DDBJ whole genome shotgun (WGS) entry which is preliminary data.</text>
</comment>